<dbReference type="Proteomes" id="UP000327013">
    <property type="component" value="Chromosome 6"/>
</dbReference>
<feature type="region of interest" description="Disordered" evidence="4">
    <location>
        <begin position="1"/>
        <end position="28"/>
    </location>
</feature>
<dbReference type="Gene3D" id="4.10.860.130">
    <property type="match status" value="1"/>
</dbReference>
<dbReference type="InterPro" id="IPR012606">
    <property type="entry name" value="Ribosomal_uS15_N"/>
</dbReference>
<keyword evidence="2" id="KW-0689">Ribosomal protein</keyword>
<dbReference type="OrthoDB" id="419694at2759"/>
<dbReference type="EMBL" id="CM017326">
    <property type="protein sequence ID" value="KAE8076580.1"/>
    <property type="molecule type" value="Genomic_DNA"/>
</dbReference>
<dbReference type="InterPro" id="IPR009068">
    <property type="entry name" value="uS15_NS1_RNA-bd_sf"/>
</dbReference>
<protein>
    <recommendedName>
        <fullName evidence="5">Small ribosomal subunit protein uS15 N-terminal domain-containing protein</fullName>
    </recommendedName>
</protein>
<proteinExistence type="inferred from homology"/>
<dbReference type="GO" id="GO:0005840">
    <property type="term" value="C:ribosome"/>
    <property type="evidence" value="ECO:0007669"/>
    <property type="project" value="UniProtKB-KW"/>
</dbReference>
<evidence type="ECO:0000256" key="1">
    <source>
        <dbReference type="ARBA" id="ARBA00008434"/>
    </source>
</evidence>
<keyword evidence="7" id="KW-1185">Reference proteome</keyword>
<evidence type="ECO:0000256" key="2">
    <source>
        <dbReference type="ARBA" id="ARBA00022980"/>
    </source>
</evidence>
<evidence type="ECO:0000313" key="7">
    <source>
        <dbReference type="Proteomes" id="UP000327013"/>
    </source>
</evidence>
<dbReference type="GO" id="GO:0003735">
    <property type="term" value="F:structural constituent of ribosome"/>
    <property type="evidence" value="ECO:0007669"/>
    <property type="project" value="InterPro"/>
</dbReference>
<dbReference type="SUPFAM" id="SSF47060">
    <property type="entry name" value="S15/NS1 RNA-binding domain"/>
    <property type="match status" value="1"/>
</dbReference>
<evidence type="ECO:0000256" key="4">
    <source>
        <dbReference type="SAM" id="MobiDB-lite"/>
    </source>
</evidence>
<dbReference type="SMART" id="SM01386">
    <property type="entry name" value="Ribosomal_S13_N"/>
    <property type="match status" value="1"/>
</dbReference>
<evidence type="ECO:0000259" key="5">
    <source>
        <dbReference type="SMART" id="SM01386"/>
    </source>
</evidence>
<dbReference type="GO" id="GO:0006412">
    <property type="term" value="P:translation"/>
    <property type="evidence" value="ECO:0007669"/>
    <property type="project" value="InterPro"/>
</dbReference>
<dbReference type="SUPFAM" id="SSF53448">
    <property type="entry name" value="Nucleotide-diphospho-sugar transferases"/>
    <property type="match status" value="1"/>
</dbReference>
<feature type="compositionally biased region" description="Low complexity" evidence="4">
    <location>
        <begin position="10"/>
        <end position="28"/>
    </location>
</feature>
<sequence>MGFKSDSSESPSGLSRNSSASASKSDSSSVEENICKFANKGLKSSQIGVILRDSHGIAQIKSVSGSKILRILKAHGLAPEIPEDLYHLIKKAVSIRTHLERNRNDKDSKFRSLGFLLAWAVIFETAVMELHQNSNVEYPQRKHSKKVDHLVLGPAAGQGLPNRLQCEGIKALNKSIFSHISRGGENIAFVTVFAIYNSSPNIHVDDKSDLVIVGNTSYSKVERSMAILNVFIDFIQATMPQSNIIILTDPTSDLQMRRNRVTFHPIQGEYSRDRLMLQRIRSYIAFLETRLEELSHNKGHTTHYIFTDSDVAIVNDLGPIFSDYPNFHLALTFRNNKAQPLNSGFIAVRGTPDGILRAKVFLQEVLKVYSSKYMSASRMLGDQLALAWVIKLDPSFDTMKFTKAQAFLEKIGGASVLFLPCAIYNWTPPEGAGQFHGMPLDVKVVHFKGSRKRLMLESWNFFNSSGNMSDMLCLILSSGRTKYDF</sequence>
<name>A0A5N6RFI8_9ROSI</name>
<dbReference type="Pfam" id="PF08069">
    <property type="entry name" value="Ribosomal_S13_N"/>
    <property type="match status" value="1"/>
</dbReference>
<dbReference type="FunFam" id="4.10.860.130:FF:000001">
    <property type="entry name" value="40S ribosomal protein S13"/>
    <property type="match status" value="1"/>
</dbReference>
<reference evidence="6 7" key="1">
    <citation type="submission" date="2019-06" db="EMBL/GenBank/DDBJ databases">
        <title>A chromosomal-level reference genome of Carpinus fangiana (Coryloideae, Betulaceae).</title>
        <authorList>
            <person name="Yang X."/>
            <person name="Wang Z."/>
            <person name="Zhang L."/>
            <person name="Hao G."/>
            <person name="Liu J."/>
            <person name="Yang Y."/>
        </authorList>
    </citation>
    <scope>NUCLEOTIDE SEQUENCE [LARGE SCALE GENOMIC DNA]</scope>
    <source>
        <strain evidence="6">Cfa_2016G</strain>
        <tissue evidence="6">Leaf</tissue>
    </source>
</reference>
<organism evidence="6 7">
    <name type="scientific">Carpinus fangiana</name>
    <dbReference type="NCBI Taxonomy" id="176857"/>
    <lineage>
        <taxon>Eukaryota</taxon>
        <taxon>Viridiplantae</taxon>
        <taxon>Streptophyta</taxon>
        <taxon>Embryophyta</taxon>
        <taxon>Tracheophyta</taxon>
        <taxon>Spermatophyta</taxon>
        <taxon>Magnoliopsida</taxon>
        <taxon>eudicotyledons</taxon>
        <taxon>Gunneridae</taxon>
        <taxon>Pentapetalae</taxon>
        <taxon>rosids</taxon>
        <taxon>fabids</taxon>
        <taxon>Fagales</taxon>
        <taxon>Betulaceae</taxon>
        <taxon>Carpinus</taxon>
    </lineage>
</organism>
<dbReference type="Gene3D" id="1.10.287.10">
    <property type="entry name" value="S15/NS1, RNA-binding"/>
    <property type="match status" value="1"/>
</dbReference>
<comment type="similarity">
    <text evidence="1">Belongs to the universal ribosomal protein uS15 family.</text>
</comment>
<gene>
    <name evidence="6" type="ORF">FH972_015219</name>
</gene>
<evidence type="ECO:0000256" key="3">
    <source>
        <dbReference type="ARBA" id="ARBA00023274"/>
    </source>
</evidence>
<evidence type="ECO:0000313" key="6">
    <source>
        <dbReference type="EMBL" id="KAE8076580.1"/>
    </source>
</evidence>
<keyword evidence="3" id="KW-0687">Ribonucleoprotein</keyword>
<dbReference type="PANTHER" id="PTHR35723">
    <property type="entry name" value="POLYPHOSPHATIDYLINOSITOL PHOSPHATASE"/>
    <property type="match status" value="1"/>
</dbReference>
<dbReference type="InterPro" id="IPR029044">
    <property type="entry name" value="Nucleotide-diphossugar_trans"/>
</dbReference>
<accession>A0A5N6RFI8</accession>
<feature type="domain" description="Small ribosomal subunit protein uS15 N-terminal" evidence="5">
    <location>
        <begin position="1"/>
        <end position="57"/>
    </location>
</feature>
<dbReference type="AlphaFoldDB" id="A0A5N6RFI8"/>
<dbReference type="GO" id="GO:1990904">
    <property type="term" value="C:ribonucleoprotein complex"/>
    <property type="evidence" value="ECO:0007669"/>
    <property type="project" value="UniProtKB-KW"/>
</dbReference>